<dbReference type="GO" id="GO:0005737">
    <property type="term" value="C:cytoplasm"/>
    <property type="evidence" value="ECO:0007669"/>
    <property type="project" value="UniProtKB-SubCell"/>
</dbReference>
<evidence type="ECO:0000256" key="15">
    <source>
        <dbReference type="PIRSR" id="PIRSR002937-1"/>
    </source>
</evidence>
<dbReference type="SUPFAM" id="SSF52172">
    <property type="entry name" value="CheY-like"/>
    <property type="match status" value="1"/>
</dbReference>
<dbReference type="GO" id="GO:0003677">
    <property type="term" value="F:DNA binding"/>
    <property type="evidence" value="ECO:0007669"/>
    <property type="project" value="UniProtKB-KW"/>
</dbReference>
<dbReference type="InterPro" id="IPR014879">
    <property type="entry name" value="Spo0A_C"/>
</dbReference>
<evidence type="ECO:0000259" key="17">
    <source>
        <dbReference type="PROSITE" id="PS50110"/>
    </source>
</evidence>
<dbReference type="AlphaFoldDB" id="E4RL48"/>
<keyword evidence="6 14" id="KW-0106">Calcium</keyword>
<organism evidence="18 19">
    <name type="scientific">Halanaerobium hydrogeniformans</name>
    <name type="common">Halanaerobium sp. (strain sapolanicus)</name>
    <dbReference type="NCBI Taxonomy" id="656519"/>
    <lineage>
        <taxon>Bacteria</taxon>
        <taxon>Bacillati</taxon>
        <taxon>Bacillota</taxon>
        <taxon>Clostridia</taxon>
        <taxon>Halanaerobiales</taxon>
        <taxon>Halanaerobiaceae</taxon>
        <taxon>Halanaerobium</taxon>
    </lineage>
</organism>
<feature type="binding site" evidence="15">
    <location>
        <position position="11"/>
    </location>
    <ligand>
        <name>Ca(2+)</name>
        <dbReference type="ChEBI" id="CHEBI:29108"/>
    </ligand>
</feature>
<dbReference type="eggNOG" id="COG0745">
    <property type="taxonomic scope" value="Bacteria"/>
</dbReference>
<keyword evidence="11 14" id="KW-0010">Activator</keyword>
<evidence type="ECO:0000256" key="5">
    <source>
        <dbReference type="ARBA" id="ARBA00022553"/>
    </source>
</evidence>
<dbReference type="Gene3D" id="3.40.50.2300">
    <property type="match status" value="1"/>
</dbReference>
<dbReference type="GO" id="GO:0042173">
    <property type="term" value="P:regulation of sporulation resulting in formation of a cellular spore"/>
    <property type="evidence" value="ECO:0007669"/>
    <property type="project" value="InterPro"/>
</dbReference>
<dbReference type="Pfam" id="PF00072">
    <property type="entry name" value="Response_reg"/>
    <property type="match status" value="1"/>
</dbReference>
<feature type="modified residue" description="4-aspartylphosphate" evidence="16">
    <location>
        <position position="57"/>
    </location>
</feature>
<evidence type="ECO:0000313" key="19">
    <source>
        <dbReference type="Proteomes" id="UP000007434"/>
    </source>
</evidence>
<evidence type="ECO:0000256" key="12">
    <source>
        <dbReference type="ARBA" id="ARBA00023163"/>
    </source>
</evidence>
<feature type="binding site" evidence="15">
    <location>
        <position position="57"/>
    </location>
    <ligand>
        <name>Ca(2+)</name>
        <dbReference type="ChEBI" id="CHEBI:29108"/>
    </ligand>
</feature>
<evidence type="ECO:0000256" key="16">
    <source>
        <dbReference type="PROSITE-ProRule" id="PRU00169"/>
    </source>
</evidence>
<evidence type="ECO:0000256" key="1">
    <source>
        <dbReference type="ARBA" id="ARBA00004496"/>
    </source>
</evidence>
<keyword evidence="7 14" id="KW-0749">Sporulation</keyword>
<dbReference type="SMR" id="E4RL48"/>
<evidence type="ECO:0000256" key="6">
    <source>
        <dbReference type="ARBA" id="ARBA00022837"/>
    </source>
</evidence>
<dbReference type="STRING" id="656519.Halsa_1385"/>
<dbReference type="OrthoDB" id="9793299at2"/>
<dbReference type="GO" id="GO:0003700">
    <property type="term" value="F:DNA-binding transcription factor activity"/>
    <property type="evidence" value="ECO:0007669"/>
    <property type="project" value="InterPro"/>
</dbReference>
<evidence type="ECO:0000256" key="2">
    <source>
        <dbReference type="ARBA" id="ARBA00018672"/>
    </source>
</evidence>
<feature type="binding site" evidence="15">
    <location>
        <position position="10"/>
    </location>
    <ligand>
        <name>Ca(2+)</name>
        <dbReference type="ChEBI" id="CHEBI:29108"/>
    </ligand>
</feature>
<dbReference type="NCBIfam" id="TIGR02875">
    <property type="entry name" value="spore_0_A"/>
    <property type="match status" value="1"/>
</dbReference>
<dbReference type="GO" id="GO:0051606">
    <property type="term" value="P:detection of stimulus"/>
    <property type="evidence" value="ECO:0007669"/>
    <property type="project" value="UniProtKB-UniRule"/>
</dbReference>
<evidence type="ECO:0000256" key="7">
    <source>
        <dbReference type="ARBA" id="ARBA00022969"/>
    </source>
</evidence>
<keyword evidence="14 15" id="KW-0479">Metal-binding</keyword>
<evidence type="ECO:0000256" key="10">
    <source>
        <dbReference type="ARBA" id="ARBA00023125"/>
    </source>
</evidence>
<comment type="function">
    <text evidence="13 14">May play the central regulatory role in sporulation. It may be an element of the effector pathway responsible for the activation of sporulation genes in response to nutritional stress. Spo0A may act in concert with spo0H (a sigma factor) to control the expression of some genes that are critical to the sporulation process.</text>
</comment>
<dbReference type="InterPro" id="IPR011006">
    <property type="entry name" value="CheY-like_superfamily"/>
</dbReference>
<protein>
    <recommendedName>
        <fullName evidence="2 14">Stage 0 sporulation protein A homolog</fullName>
    </recommendedName>
</protein>
<dbReference type="SMART" id="SM00448">
    <property type="entry name" value="REC"/>
    <property type="match status" value="1"/>
</dbReference>
<dbReference type="GO" id="GO:0030435">
    <property type="term" value="P:sporulation resulting in formation of a cellular spore"/>
    <property type="evidence" value="ECO:0007669"/>
    <property type="project" value="UniProtKB-UniRule"/>
</dbReference>
<evidence type="ECO:0000256" key="13">
    <source>
        <dbReference type="ARBA" id="ARBA00024867"/>
    </source>
</evidence>
<evidence type="ECO:0000256" key="3">
    <source>
        <dbReference type="ARBA" id="ARBA00022490"/>
    </source>
</evidence>
<dbReference type="HOGENOM" id="CLU_072509_0_0_9"/>
<dbReference type="InterPro" id="IPR036388">
    <property type="entry name" value="WH-like_DNA-bd_sf"/>
</dbReference>
<feature type="domain" description="Response regulatory" evidence="17">
    <location>
        <begin position="5"/>
        <end position="124"/>
    </location>
</feature>
<dbReference type="EMBL" id="CP002304">
    <property type="protein sequence ID" value="ADQ14812.1"/>
    <property type="molecule type" value="Genomic_DNA"/>
</dbReference>
<keyword evidence="10 14" id="KW-0238">DNA-binding</keyword>
<evidence type="ECO:0000313" key="18">
    <source>
        <dbReference type="EMBL" id="ADQ14812.1"/>
    </source>
</evidence>
<sequence length="261" mass="29892">MEKIGVFIVDDNKEFCQLLAEFLEMNEDFNVGGIAHNGEEALELLEENEIPDVLIIDLIMPHLDGMGVLEELNGDDRVSEMKIIALTAFGHDQMMKKVIQLGVDYYIMKPFDLDKLAMRIRQLMEPEIESQKSVKYQGKKEKATKQDVTALITAILHEMAIPAHIKGYHYIRHAVELVIEDMDILGAVTKKLYPMVAEEFDSTSSRVERSIRHAIEVVWDRGNQKALEKYFANNMQEENNKPTNSQFIARIADKIKVENKV</sequence>
<reference evidence="18 19" key="1">
    <citation type="submission" date="2010-11" db="EMBL/GenBank/DDBJ databases">
        <title>Complete sequence of Halanaerobium sp. sapolanicus.</title>
        <authorList>
            <consortium name="US DOE Joint Genome Institute"/>
            <person name="Lucas S."/>
            <person name="Copeland A."/>
            <person name="Lapidus A."/>
            <person name="Cheng J.-F."/>
            <person name="Bruce D."/>
            <person name="Goodwin L."/>
            <person name="Pitluck S."/>
            <person name="Davenport K."/>
            <person name="Detter J.C."/>
            <person name="Han C."/>
            <person name="Tapia R."/>
            <person name="Land M."/>
            <person name="Hauser L."/>
            <person name="Jeffries C."/>
            <person name="Kyrpides N."/>
            <person name="Ivanova N."/>
            <person name="Mikhailova N."/>
            <person name="Begemann M.B."/>
            <person name="Mormile M.R."/>
            <person name="Wall J.D."/>
            <person name="Elias D.A."/>
            <person name="Woyke T."/>
        </authorList>
    </citation>
    <scope>NUCLEOTIDE SEQUENCE [LARGE SCALE GENOMIC DNA]</scope>
    <source>
        <strain evidence="19">sapolanicus</strain>
    </source>
</reference>
<keyword evidence="9 14" id="KW-0805">Transcription regulation</keyword>
<evidence type="ECO:0000256" key="14">
    <source>
        <dbReference type="PIRNR" id="PIRNR002937"/>
    </source>
</evidence>
<gene>
    <name evidence="18" type="ordered locus">Halsa_1385</name>
</gene>
<keyword evidence="4 14" id="KW-0678">Repressor</keyword>
<dbReference type="PANTHER" id="PTHR44591:SF3">
    <property type="entry name" value="RESPONSE REGULATORY DOMAIN-CONTAINING PROTEIN"/>
    <property type="match status" value="1"/>
</dbReference>
<dbReference type="KEGG" id="has:Halsa_1385"/>
<reference evidence="18 19" key="2">
    <citation type="journal article" date="2011" name="J. Bacteriol.">
        <title>Complete Genome Sequence of the Haloalkaliphilic, Hydrogen Producing Halanaerobium hydrogenoformans.</title>
        <authorList>
            <person name="Brown S.D."/>
            <person name="Begemann M.B."/>
            <person name="Mormile M.R."/>
            <person name="Wall J.D."/>
            <person name="Han C.S."/>
            <person name="Goodwin L.A."/>
            <person name="Pitluck S."/>
            <person name="Land M.L."/>
            <person name="Hauser L.J."/>
            <person name="Elias D.A."/>
        </authorList>
    </citation>
    <scope>NUCLEOTIDE SEQUENCE [LARGE SCALE GENOMIC DNA]</scope>
    <source>
        <strain evidence="19">sapolanicus</strain>
    </source>
</reference>
<dbReference type="InterPro" id="IPR050595">
    <property type="entry name" value="Bact_response_regulator"/>
</dbReference>
<dbReference type="RefSeq" id="WP_013405893.1">
    <property type="nucleotide sequence ID" value="NC_014654.1"/>
</dbReference>
<dbReference type="Gene3D" id="1.10.10.10">
    <property type="entry name" value="Winged helix-like DNA-binding domain superfamily/Winged helix DNA-binding domain"/>
    <property type="match status" value="1"/>
</dbReference>
<keyword evidence="3 14" id="KW-0963">Cytoplasm</keyword>
<proteinExistence type="predicted"/>
<comment type="cofactor">
    <cofactor evidence="14 15">
        <name>Ca(2+)</name>
        <dbReference type="ChEBI" id="CHEBI:29108"/>
    </cofactor>
    <text evidence="14 15">Binds 1 Ca(2+) ion per subunit.</text>
</comment>
<comment type="subcellular location">
    <subcellularLocation>
        <location evidence="1 14">Cytoplasm</location>
    </subcellularLocation>
</comment>
<dbReference type="GO" id="GO:0000160">
    <property type="term" value="P:phosphorelay signal transduction system"/>
    <property type="evidence" value="ECO:0007669"/>
    <property type="project" value="UniProtKB-UniRule"/>
</dbReference>
<accession>E4RL48</accession>
<keyword evidence="19" id="KW-1185">Reference proteome</keyword>
<dbReference type="InterPro" id="IPR012052">
    <property type="entry name" value="Spore_0_A"/>
</dbReference>
<dbReference type="PROSITE" id="PS50110">
    <property type="entry name" value="RESPONSE_REGULATORY"/>
    <property type="match status" value="1"/>
</dbReference>
<evidence type="ECO:0000256" key="11">
    <source>
        <dbReference type="ARBA" id="ARBA00023159"/>
    </source>
</evidence>
<dbReference type="PANTHER" id="PTHR44591">
    <property type="entry name" value="STRESS RESPONSE REGULATOR PROTEIN 1"/>
    <property type="match status" value="1"/>
</dbReference>
<evidence type="ECO:0000256" key="4">
    <source>
        <dbReference type="ARBA" id="ARBA00022491"/>
    </source>
</evidence>
<dbReference type="PIRSF" id="PIRSF002937">
    <property type="entry name" value="Res_reg_Spo0A"/>
    <property type="match status" value="1"/>
</dbReference>
<dbReference type="InterPro" id="IPR001789">
    <property type="entry name" value="Sig_transdc_resp-reg_receiver"/>
</dbReference>
<evidence type="ECO:0000256" key="9">
    <source>
        <dbReference type="ARBA" id="ARBA00023015"/>
    </source>
</evidence>
<dbReference type="SUPFAM" id="SSF46894">
    <property type="entry name" value="C-terminal effector domain of the bipartite response regulators"/>
    <property type="match status" value="1"/>
</dbReference>
<name>E4RL48_HALHG</name>
<dbReference type="GO" id="GO:0005509">
    <property type="term" value="F:calcium ion binding"/>
    <property type="evidence" value="ECO:0007669"/>
    <property type="project" value="UniProtKB-UniRule"/>
</dbReference>
<dbReference type="Proteomes" id="UP000007434">
    <property type="component" value="Chromosome"/>
</dbReference>
<evidence type="ECO:0000256" key="8">
    <source>
        <dbReference type="ARBA" id="ARBA00023012"/>
    </source>
</evidence>
<dbReference type="Pfam" id="PF08769">
    <property type="entry name" value="Spo0A_C"/>
    <property type="match status" value="1"/>
</dbReference>
<keyword evidence="8 14" id="KW-0902">Two-component regulatory system</keyword>
<keyword evidence="5 16" id="KW-0597">Phosphoprotein</keyword>
<dbReference type="InterPro" id="IPR016032">
    <property type="entry name" value="Sig_transdc_resp-reg_C-effctor"/>
</dbReference>
<keyword evidence="12 14" id="KW-0804">Transcription</keyword>